<name>A0A0D7B539_9AGAR</name>
<dbReference type="OrthoDB" id="2937696at2759"/>
<dbReference type="AlphaFoldDB" id="A0A0D7B539"/>
<keyword evidence="3" id="KW-1185">Reference proteome</keyword>
<dbReference type="EMBL" id="KN880582">
    <property type="protein sequence ID" value="KIY65632.1"/>
    <property type="molecule type" value="Genomic_DNA"/>
</dbReference>
<organism evidence="2 3">
    <name type="scientific">Cylindrobasidium torrendii FP15055 ss-10</name>
    <dbReference type="NCBI Taxonomy" id="1314674"/>
    <lineage>
        <taxon>Eukaryota</taxon>
        <taxon>Fungi</taxon>
        <taxon>Dikarya</taxon>
        <taxon>Basidiomycota</taxon>
        <taxon>Agaricomycotina</taxon>
        <taxon>Agaricomycetes</taxon>
        <taxon>Agaricomycetidae</taxon>
        <taxon>Agaricales</taxon>
        <taxon>Marasmiineae</taxon>
        <taxon>Physalacriaceae</taxon>
        <taxon>Cylindrobasidium</taxon>
    </lineage>
</organism>
<protein>
    <submittedName>
        <fullName evidence="2">Uncharacterized protein</fullName>
    </submittedName>
</protein>
<feature type="region of interest" description="Disordered" evidence="1">
    <location>
        <begin position="1"/>
        <end position="27"/>
    </location>
</feature>
<proteinExistence type="predicted"/>
<accession>A0A0D7B539</accession>
<evidence type="ECO:0000256" key="1">
    <source>
        <dbReference type="SAM" id="MobiDB-lite"/>
    </source>
</evidence>
<dbReference type="Proteomes" id="UP000054007">
    <property type="component" value="Unassembled WGS sequence"/>
</dbReference>
<sequence length="163" mass="19018">MSTSATTEQHQPQPNIDPLSDEKLGTNPDNLYARRIASGLVIPSDEARRWYREQFGRDLGDFNLADLNLPRHMNNFLQEEKNKDLTLVHERIHFSPAPRGREFDVLVDTQFQDGWFWYPITRNGEVVDPDVKAIRGQYEDRIEKLLKDEMGITTSGFKSYYEE</sequence>
<evidence type="ECO:0000313" key="3">
    <source>
        <dbReference type="Proteomes" id="UP000054007"/>
    </source>
</evidence>
<evidence type="ECO:0000313" key="2">
    <source>
        <dbReference type="EMBL" id="KIY65632.1"/>
    </source>
</evidence>
<gene>
    <name evidence="2" type="ORF">CYLTODRAFT_424143</name>
</gene>
<reference evidence="2 3" key="1">
    <citation type="journal article" date="2015" name="Fungal Genet. Biol.">
        <title>Evolution of novel wood decay mechanisms in Agaricales revealed by the genome sequences of Fistulina hepatica and Cylindrobasidium torrendii.</title>
        <authorList>
            <person name="Floudas D."/>
            <person name="Held B.W."/>
            <person name="Riley R."/>
            <person name="Nagy L.G."/>
            <person name="Koehler G."/>
            <person name="Ransdell A.S."/>
            <person name="Younus H."/>
            <person name="Chow J."/>
            <person name="Chiniquy J."/>
            <person name="Lipzen A."/>
            <person name="Tritt A."/>
            <person name="Sun H."/>
            <person name="Haridas S."/>
            <person name="LaButti K."/>
            <person name="Ohm R.A."/>
            <person name="Kues U."/>
            <person name="Blanchette R.A."/>
            <person name="Grigoriev I.V."/>
            <person name="Minto R.E."/>
            <person name="Hibbett D.S."/>
        </authorList>
    </citation>
    <scope>NUCLEOTIDE SEQUENCE [LARGE SCALE GENOMIC DNA]</scope>
    <source>
        <strain evidence="2 3">FP15055 ss-10</strain>
    </source>
</reference>
<feature type="compositionally biased region" description="Polar residues" evidence="1">
    <location>
        <begin position="1"/>
        <end position="14"/>
    </location>
</feature>